<keyword evidence="3" id="KW-1185">Reference proteome</keyword>
<accession>A0A5M8FNC5</accession>
<dbReference type="Proteomes" id="UP000322981">
    <property type="component" value="Unassembled WGS sequence"/>
</dbReference>
<feature type="compositionally biased region" description="Low complexity" evidence="1">
    <location>
        <begin position="1"/>
        <end position="11"/>
    </location>
</feature>
<evidence type="ECO:0000256" key="1">
    <source>
        <dbReference type="SAM" id="MobiDB-lite"/>
    </source>
</evidence>
<evidence type="ECO:0000313" key="2">
    <source>
        <dbReference type="EMBL" id="KAA6186249.1"/>
    </source>
</evidence>
<dbReference type="AlphaFoldDB" id="A0A5M8FNC5"/>
<protein>
    <submittedName>
        <fullName evidence="2">Uncharacterized protein</fullName>
    </submittedName>
</protein>
<dbReference type="EMBL" id="VWXX01000005">
    <property type="protein sequence ID" value="KAA6186249.1"/>
    <property type="molecule type" value="Genomic_DNA"/>
</dbReference>
<gene>
    <name evidence="2" type="ORF">F2Q65_05460</name>
</gene>
<comment type="caution">
    <text evidence="2">The sequence shown here is derived from an EMBL/GenBank/DDBJ whole genome shotgun (WGS) entry which is preliminary data.</text>
</comment>
<organism evidence="2 3">
    <name type="scientific">Thiohalocapsa marina</name>
    <dbReference type="NCBI Taxonomy" id="424902"/>
    <lineage>
        <taxon>Bacteria</taxon>
        <taxon>Pseudomonadati</taxon>
        <taxon>Pseudomonadota</taxon>
        <taxon>Gammaproteobacteria</taxon>
        <taxon>Chromatiales</taxon>
        <taxon>Chromatiaceae</taxon>
        <taxon>Thiohalocapsa</taxon>
    </lineage>
</organism>
<name>A0A5M8FNC5_9GAMM</name>
<proteinExistence type="predicted"/>
<evidence type="ECO:0000313" key="3">
    <source>
        <dbReference type="Proteomes" id="UP000322981"/>
    </source>
</evidence>
<reference evidence="2 3" key="1">
    <citation type="submission" date="2019-09" db="EMBL/GenBank/DDBJ databases">
        <title>Whole-genome sequence of the purple sulfur bacterium Thiohalocapsa marina DSM 19078.</title>
        <authorList>
            <person name="Kyndt J.A."/>
            <person name="Meyer T.E."/>
        </authorList>
    </citation>
    <scope>NUCLEOTIDE SEQUENCE [LARGE SCALE GENOMIC DNA]</scope>
    <source>
        <strain evidence="2 3">DSM 19078</strain>
    </source>
</reference>
<sequence length="252" mass="27449">MRLRATAARTPRPLPRNDEALTGSEPHLAPRRAAPPRAPGPWSARGEQQGTGRLVRPDSTPAGPRGFVALLKWRSTRDLCAALRAALLVGLVVATDASADPAFAGPSLVMTAGALAGPVERLAVRTKPADWQARRSCLYYALAGQYLLARAGIDARLRVGQVVFAPGTAAAHRIRPHAWLETPTHFIDYATLPRWGMVVIIPRSRVAYSPADIQRGRTGVLVRHRPPDADLLSHLAEHRTRFNRGLRLLHAR</sequence>
<feature type="region of interest" description="Disordered" evidence="1">
    <location>
        <begin position="1"/>
        <end position="60"/>
    </location>
</feature>